<evidence type="ECO:0000256" key="2">
    <source>
        <dbReference type="ARBA" id="ARBA00022475"/>
    </source>
</evidence>
<keyword evidence="9" id="KW-1185">Reference proteome</keyword>
<evidence type="ECO:0000256" key="5">
    <source>
        <dbReference type="ARBA" id="ARBA00022967"/>
    </source>
</evidence>
<organism evidence="8 9">
    <name type="scientific">Niallia oryzisoli</name>
    <dbReference type="NCBI Taxonomy" id="1737571"/>
    <lineage>
        <taxon>Bacteria</taxon>
        <taxon>Bacillati</taxon>
        <taxon>Bacillota</taxon>
        <taxon>Bacilli</taxon>
        <taxon>Bacillales</taxon>
        <taxon>Bacillaceae</taxon>
        <taxon>Niallia</taxon>
    </lineage>
</organism>
<dbReference type="InterPro" id="IPR003593">
    <property type="entry name" value="AAA+_ATPase"/>
</dbReference>
<dbReference type="InterPro" id="IPR003439">
    <property type="entry name" value="ABC_transporter-like_ATP-bd"/>
</dbReference>
<accession>A0ABZ2C9N2</accession>
<dbReference type="PANTHER" id="PTHR42788:SF17">
    <property type="entry name" value="ALIPHATIC SULFONATES IMPORT ATP-BINDING PROTEIN SSUB"/>
    <property type="match status" value="1"/>
</dbReference>
<reference evidence="8 9" key="1">
    <citation type="submission" date="2023-10" db="EMBL/GenBank/DDBJ databases">
        <title>Niallia locisalis sp.nov. isolated from a salt pond sample.</title>
        <authorList>
            <person name="Li X.-J."/>
            <person name="Dong L."/>
        </authorList>
    </citation>
    <scope>NUCLEOTIDE SEQUENCE [LARGE SCALE GENOMIC DNA]</scope>
    <source>
        <strain evidence="8 9">DSM 29761</strain>
    </source>
</reference>
<evidence type="ECO:0000259" key="7">
    <source>
        <dbReference type="PROSITE" id="PS50893"/>
    </source>
</evidence>
<evidence type="ECO:0000256" key="3">
    <source>
        <dbReference type="ARBA" id="ARBA00022741"/>
    </source>
</evidence>
<dbReference type="RefSeq" id="WP_338448893.1">
    <property type="nucleotide sequence ID" value="NZ_CP137640.1"/>
</dbReference>
<proteinExistence type="predicted"/>
<sequence>MHQKMGVELNIHQLRKSYNHLEVLHDVNLSIASGEFVAIVGKSGCGKSTLLRHIAGLEHATAGEIKQNHKVINGLNQSARIMFQEARLLPWQSVLENVGVGLSLKKGWEHRAEWALEQVGLAERANDWPSVLSGGQKQRVALARALAGDPSLLLLDEPLGALDALTRLEMQALIEELWQQQKFTAILVTHDVNEAISLADRVILIEKGSVKMDLRIPLPRPRNRANPDFAELEEMVLSKVLGKKEPLKKVVNQSSLYIENNILGGI</sequence>
<dbReference type="PROSITE" id="PS00211">
    <property type="entry name" value="ABC_TRANSPORTER_1"/>
    <property type="match status" value="1"/>
</dbReference>
<dbReference type="InterPro" id="IPR017871">
    <property type="entry name" value="ABC_transporter-like_CS"/>
</dbReference>
<evidence type="ECO:0000256" key="6">
    <source>
        <dbReference type="ARBA" id="ARBA00023136"/>
    </source>
</evidence>
<dbReference type="InterPro" id="IPR027417">
    <property type="entry name" value="P-loop_NTPase"/>
</dbReference>
<dbReference type="InterPro" id="IPR050166">
    <property type="entry name" value="ABC_transporter_ATP-bind"/>
</dbReference>
<evidence type="ECO:0000256" key="1">
    <source>
        <dbReference type="ARBA" id="ARBA00022448"/>
    </source>
</evidence>
<dbReference type="Proteomes" id="UP001357223">
    <property type="component" value="Chromosome"/>
</dbReference>
<feature type="domain" description="ABC transporter" evidence="7">
    <location>
        <begin position="9"/>
        <end position="232"/>
    </location>
</feature>
<keyword evidence="3" id="KW-0547">Nucleotide-binding</keyword>
<gene>
    <name evidence="8" type="ORF">R4Z09_22140</name>
</gene>
<keyword evidence="4 8" id="KW-0067">ATP-binding</keyword>
<keyword evidence="5" id="KW-1278">Translocase</keyword>
<keyword evidence="6" id="KW-0472">Membrane</keyword>
<protein>
    <submittedName>
        <fullName evidence="8">ATP-binding cassette domain-containing protein</fullName>
    </submittedName>
</protein>
<dbReference type="CDD" id="cd03293">
    <property type="entry name" value="ABC_NrtD_SsuB_transporters"/>
    <property type="match status" value="1"/>
</dbReference>
<dbReference type="EMBL" id="CP137640">
    <property type="protein sequence ID" value="WVX79962.1"/>
    <property type="molecule type" value="Genomic_DNA"/>
</dbReference>
<dbReference type="SMART" id="SM00382">
    <property type="entry name" value="AAA"/>
    <property type="match status" value="1"/>
</dbReference>
<evidence type="ECO:0000256" key="4">
    <source>
        <dbReference type="ARBA" id="ARBA00022840"/>
    </source>
</evidence>
<dbReference type="SUPFAM" id="SSF52540">
    <property type="entry name" value="P-loop containing nucleoside triphosphate hydrolases"/>
    <property type="match status" value="1"/>
</dbReference>
<evidence type="ECO:0000313" key="9">
    <source>
        <dbReference type="Proteomes" id="UP001357223"/>
    </source>
</evidence>
<evidence type="ECO:0000313" key="8">
    <source>
        <dbReference type="EMBL" id="WVX79962.1"/>
    </source>
</evidence>
<dbReference type="PANTHER" id="PTHR42788">
    <property type="entry name" value="TAURINE IMPORT ATP-BINDING PROTEIN-RELATED"/>
    <property type="match status" value="1"/>
</dbReference>
<dbReference type="Gene3D" id="3.40.50.300">
    <property type="entry name" value="P-loop containing nucleotide triphosphate hydrolases"/>
    <property type="match status" value="1"/>
</dbReference>
<dbReference type="Pfam" id="PF00005">
    <property type="entry name" value="ABC_tran"/>
    <property type="match status" value="1"/>
</dbReference>
<dbReference type="PROSITE" id="PS50893">
    <property type="entry name" value="ABC_TRANSPORTER_2"/>
    <property type="match status" value="1"/>
</dbReference>
<keyword evidence="1" id="KW-0813">Transport</keyword>
<keyword evidence="2" id="KW-1003">Cell membrane</keyword>
<name>A0ABZ2C9N2_9BACI</name>
<dbReference type="GO" id="GO:0005524">
    <property type="term" value="F:ATP binding"/>
    <property type="evidence" value="ECO:0007669"/>
    <property type="project" value="UniProtKB-KW"/>
</dbReference>